<evidence type="ECO:0000313" key="1">
    <source>
        <dbReference type="EMBL" id="QED27748.1"/>
    </source>
</evidence>
<dbReference type="PANTHER" id="PTHR43493:SF5">
    <property type="entry name" value="DNA GYRASE SUBUNIT A, CHLOROPLASTIC_MITOCHONDRIAL"/>
    <property type="match status" value="1"/>
</dbReference>
<dbReference type="GO" id="GO:0003677">
    <property type="term" value="F:DNA binding"/>
    <property type="evidence" value="ECO:0007669"/>
    <property type="project" value="InterPro"/>
</dbReference>
<proteinExistence type="predicted"/>
<dbReference type="GO" id="GO:0003918">
    <property type="term" value="F:DNA topoisomerase type II (double strand cut, ATP-hydrolyzing) activity"/>
    <property type="evidence" value="ECO:0007669"/>
    <property type="project" value="TreeGrafter"/>
</dbReference>
<dbReference type="GO" id="GO:0005524">
    <property type="term" value="F:ATP binding"/>
    <property type="evidence" value="ECO:0007669"/>
    <property type="project" value="InterPro"/>
</dbReference>
<name>A0A5B8XS99_9DELT</name>
<dbReference type="GO" id="GO:0009330">
    <property type="term" value="C:DNA topoisomerase type II (double strand cut, ATP-hydrolyzing) complex"/>
    <property type="evidence" value="ECO:0007669"/>
    <property type="project" value="TreeGrafter"/>
</dbReference>
<dbReference type="KEGG" id="bbae:FRD01_10985"/>
<dbReference type="Gene3D" id="2.120.10.90">
    <property type="entry name" value="DNA gyrase/topoisomerase IV, subunit A, C-terminal"/>
    <property type="match status" value="1"/>
</dbReference>
<organism evidence="1 2">
    <name type="scientific">Microvenator marinus</name>
    <dbReference type="NCBI Taxonomy" id="2600177"/>
    <lineage>
        <taxon>Bacteria</taxon>
        <taxon>Deltaproteobacteria</taxon>
        <taxon>Bradymonadales</taxon>
        <taxon>Microvenatoraceae</taxon>
        <taxon>Microvenator</taxon>
    </lineage>
</organism>
<dbReference type="PANTHER" id="PTHR43493">
    <property type="entry name" value="DNA GYRASE/TOPOISOMERASE SUBUNIT A"/>
    <property type="match status" value="1"/>
</dbReference>
<dbReference type="InterPro" id="IPR035516">
    <property type="entry name" value="Gyrase/topoIV_suA_C"/>
</dbReference>
<dbReference type="Pfam" id="PF03989">
    <property type="entry name" value="DNA_gyraseA_C"/>
    <property type="match status" value="3"/>
</dbReference>
<dbReference type="EMBL" id="CP042467">
    <property type="protein sequence ID" value="QED27748.1"/>
    <property type="molecule type" value="Genomic_DNA"/>
</dbReference>
<dbReference type="AlphaFoldDB" id="A0A5B8XS99"/>
<dbReference type="GO" id="GO:0006265">
    <property type="term" value="P:DNA topological change"/>
    <property type="evidence" value="ECO:0007669"/>
    <property type="project" value="InterPro"/>
</dbReference>
<gene>
    <name evidence="1" type="ORF">FRD01_10985</name>
</gene>
<dbReference type="RefSeq" id="WP_146959559.1">
    <property type="nucleotide sequence ID" value="NZ_CP042467.1"/>
</dbReference>
<evidence type="ECO:0008006" key="3">
    <source>
        <dbReference type="Google" id="ProtNLM"/>
    </source>
</evidence>
<sequence length="387" mass="42156">MASIIERIQEVASQEGGDDELLATAAPTHHPELWEDALDAYGTWDAALIAALCDLVQKKARTSAAKDREEGAIQRLKTAAAREPVYVVSDDGTLFWIDGEELEATDAPEFLPPPEDAGPMRSFSHIGTSDGVFLFSNLGRFFGVDPRLVPQWMGESPVRDMGQILPLQGGENIRFVLPRKAMYEGRVIHITRDAKGKASEVSEIGRTLDRTGKEAFLLNDDDVPVAVLAGPTKNGVFCASAMGQGIHFDADDMRSMGRKAVGVNVMKLDGDDDSVVSAFLTNEVEQVAVITKFGWSKRLWFDEFRQQGRGGGGMQVCKLDPGDTVVAVVPCVNSEDLVVSTSHGRVWRFATTELEIMGRPARGNRIFEMEEGEFIIGLAPLPCGSNE</sequence>
<dbReference type="InterPro" id="IPR006691">
    <property type="entry name" value="GyrA/parC_rep"/>
</dbReference>
<protein>
    <recommendedName>
        <fullName evidence="3">DNA gyrase subunit A</fullName>
    </recommendedName>
</protein>
<dbReference type="SUPFAM" id="SSF101904">
    <property type="entry name" value="GyrA/ParC C-terminal domain-like"/>
    <property type="match status" value="2"/>
</dbReference>
<dbReference type="Proteomes" id="UP000321595">
    <property type="component" value="Chromosome"/>
</dbReference>
<keyword evidence="2" id="KW-1185">Reference proteome</keyword>
<accession>A0A5B8XS99</accession>
<dbReference type="OrthoDB" id="5487671at2"/>
<dbReference type="InterPro" id="IPR050220">
    <property type="entry name" value="Type_II_DNA_Topoisomerases"/>
</dbReference>
<reference evidence="1 2" key="1">
    <citation type="submission" date="2019-08" db="EMBL/GenBank/DDBJ databases">
        <authorList>
            <person name="Liang Q."/>
        </authorList>
    </citation>
    <scope>NUCLEOTIDE SEQUENCE [LARGE SCALE GENOMIC DNA]</scope>
    <source>
        <strain evidence="1 2">V1718</strain>
    </source>
</reference>
<evidence type="ECO:0000313" key="2">
    <source>
        <dbReference type="Proteomes" id="UP000321595"/>
    </source>
</evidence>